<dbReference type="KEGG" id="mgo:AFA91_32455"/>
<protein>
    <submittedName>
        <fullName evidence="1">Uncharacterized protein</fullName>
    </submittedName>
</protein>
<sequence length="87" mass="9668">MNGVGVQGGTAPEIRAEQLARLAEFARGDGRLNEWRRTEYSRLAASFDPLADVPLRIWQETHPPSRAASWDAFSRVIGPDVPIRGPR</sequence>
<dbReference type="Proteomes" id="UP000062255">
    <property type="component" value="Chromosome"/>
</dbReference>
<reference evidence="1 2" key="1">
    <citation type="submission" date="2015-07" db="EMBL/GenBank/DDBJ databases">
        <title>Complete genome sequence of Mycobacterium goodii X7B, a facultative thermophilic biodesulfurizing bacterium.</title>
        <authorList>
            <person name="Yu B."/>
            <person name="Li F."/>
            <person name="Xu P."/>
        </authorList>
    </citation>
    <scope>NUCLEOTIDE SEQUENCE [LARGE SCALE GENOMIC DNA]</scope>
    <source>
        <strain evidence="1 2">X7B</strain>
    </source>
</reference>
<proteinExistence type="predicted"/>
<name>A0A0K0XEL3_MYCGD</name>
<evidence type="ECO:0000313" key="2">
    <source>
        <dbReference type="Proteomes" id="UP000062255"/>
    </source>
</evidence>
<accession>A0A0K0XEL3</accession>
<dbReference type="EMBL" id="CP012150">
    <property type="protein sequence ID" value="AKS35854.1"/>
    <property type="molecule type" value="Genomic_DNA"/>
</dbReference>
<organism evidence="1 2">
    <name type="scientific">Mycolicibacterium goodii</name>
    <name type="common">Mycobacterium goodii</name>
    <dbReference type="NCBI Taxonomy" id="134601"/>
    <lineage>
        <taxon>Bacteria</taxon>
        <taxon>Bacillati</taxon>
        <taxon>Actinomycetota</taxon>
        <taxon>Actinomycetes</taxon>
        <taxon>Mycobacteriales</taxon>
        <taxon>Mycobacteriaceae</taxon>
        <taxon>Mycolicibacterium</taxon>
    </lineage>
</organism>
<evidence type="ECO:0000313" key="1">
    <source>
        <dbReference type="EMBL" id="AKS35854.1"/>
    </source>
</evidence>
<dbReference type="AlphaFoldDB" id="A0A0K0XEL3"/>
<gene>
    <name evidence="1" type="ORF">AFA91_32455</name>
</gene>